<evidence type="ECO:0000259" key="6">
    <source>
        <dbReference type="Pfam" id="PF00251"/>
    </source>
</evidence>
<evidence type="ECO:0000256" key="4">
    <source>
        <dbReference type="ARBA" id="ARBA00023295"/>
    </source>
</evidence>
<dbReference type="Pfam" id="PF00251">
    <property type="entry name" value="Glyco_hydro_32N"/>
    <property type="match status" value="1"/>
</dbReference>
<name>A0A0G3GVE0_9CORY</name>
<dbReference type="EMBL" id="CP011541">
    <property type="protein sequence ID" value="AKK02822.1"/>
    <property type="molecule type" value="Genomic_DNA"/>
</dbReference>
<evidence type="ECO:0000256" key="5">
    <source>
        <dbReference type="RuleBase" id="RU362110"/>
    </source>
</evidence>
<dbReference type="Gene3D" id="2.115.10.20">
    <property type="entry name" value="Glycosyl hydrolase domain, family 43"/>
    <property type="match status" value="1"/>
</dbReference>
<dbReference type="Pfam" id="PF08244">
    <property type="entry name" value="Glyco_hydro_32C"/>
    <property type="match status" value="1"/>
</dbReference>
<dbReference type="GO" id="GO:0004564">
    <property type="term" value="F:beta-fructofuranosidase activity"/>
    <property type="evidence" value="ECO:0007669"/>
    <property type="project" value="UniProtKB-EC"/>
</dbReference>
<evidence type="ECO:0000256" key="1">
    <source>
        <dbReference type="ARBA" id="ARBA00009902"/>
    </source>
</evidence>
<evidence type="ECO:0000313" key="9">
    <source>
        <dbReference type="Proteomes" id="UP000035368"/>
    </source>
</evidence>
<dbReference type="InterPro" id="IPR013148">
    <property type="entry name" value="Glyco_hydro_32_N"/>
</dbReference>
<keyword evidence="4 5" id="KW-0326">Glycosidase</keyword>
<reference evidence="8 9" key="1">
    <citation type="submission" date="2015-05" db="EMBL/GenBank/DDBJ databases">
        <title>Complete genome sequence of Corynebacterium epidermidicanis DSM 45586, isolated from the skin of a dog suffering from pruritus.</title>
        <authorList>
            <person name="Ruckert C."/>
            <person name="Albersmeier A."/>
            <person name="Winkler A."/>
            <person name="Tauch A."/>
        </authorList>
    </citation>
    <scope>NUCLEOTIDE SEQUENCE [LARGE SCALE GENOMIC DNA]</scope>
    <source>
        <strain evidence="8 9">DSM 45586</strain>
    </source>
</reference>
<dbReference type="RefSeq" id="WP_047239950.1">
    <property type="nucleotide sequence ID" value="NZ_CP011541.1"/>
</dbReference>
<dbReference type="KEGG" id="cei:CEPID_04760"/>
<accession>A0A0G3GVE0</accession>
<comment type="similarity">
    <text evidence="1 5">Belongs to the glycosyl hydrolase 32 family.</text>
</comment>
<evidence type="ECO:0000259" key="7">
    <source>
        <dbReference type="Pfam" id="PF08244"/>
    </source>
</evidence>
<dbReference type="Proteomes" id="UP000035368">
    <property type="component" value="Chromosome"/>
</dbReference>
<proteinExistence type="inferred from homology"/>
<evidence type="ECO:0000313" key="8">
    <source>
        <dbReference type="EMBL" id="AKK02822.1"/>
    </source>
</evidence>
<dbReference type="SUPFAM" id="SSF75005">
    <property type="entry name" value="Arabinanase/levansucrase/invertase"/>
    <property type="match status" value="1"/>
</dbReference>
<keyword evidence="3 5" id="KW-0378">Hydrolase</keyword>
<sequence>MSYHSHRPELHVSPEQGVLNAPAGALKVGSNWHIFHQYQPTVGAPARIAHQYAEHLPFDWDICDDVLAAAEGEVKVRAGSVVGLDDNTVELFFTSITDVGTQIHVATIADLDDTTDTVSEDALALDPGVVRHGAVVSDRDGFVDFRSPCVLVDWQNDAFAGWLMLAVTGSQDEPRLVVLDSPDRREWRVLGAMAFSGTSGLEGISRIVSPRMIRLRDEVDGQRYDILLVTLEHEGIDISGYLVGKLSGTNFEVKTPFTRLDFGHDFTRPRNTNVVVGPDAELPDFSSAQLFGLLNGIGRFDDPHEHPSLEAEGWVNCLSLPRLVTLQDGLLYQTPAPGLPQFVSQSSRAAMYSAIIDTTAQDATVQVELIDGNGAIAATVSHLGDTIELDRSMNSAHLGDHIAEGPLVAADTDSMTIIVDGSTVEVFADGGALAMASRVYFDNGFAQFRVHKHGSAHVERDMEIFPIDYSELSKRGPAYGMEPPLDGEYD</sequence>
<dbReference type="PANTHER" id="PTHR43101">
    <property type="entry name" value="BETA-FRUCTOSIDASE"/>
    <property type="match status" value="1"/>
</dbReference>
<dbReference type="GO" id="GO:0005975">
    <property type="term" value="P:carbohydrate metabolic process"/>
    <property type="evidence" value="ECO:0007669"/>
    <property type="project" value="InterPro"/>
</dbReference>
<dbReference type="EC" id="3.2.1.26" evidence="2"/>
<dbReference type="STRING" id="1050174.CEPID_04760"/>
<organism evidence="8 9">
    <name type="scientific">Corynebacterium epidermidicanis</name>
    <dbReference type="NCBI Taxonomy" id="1050174"/>
    <lineage>
        <taxon>Bacteria</taxon>
        <taxon>Bacillati</taxon>
        <taxon>Actinomycetota</taxon>
        <taxon>Actinomycetes</taxon>
        <taxon>Mycobacteriales</taxon>
        <taxon>Corynebacteriaceae</taxon>
        <taxon>Corynebacterium</taxon>
    </lineage>
</organism>
<dbReference type="InterPro" id="IPR001362">
    <property type="entry name" value="Glyco_hydro_32"/>
</dbReference>
<dbReference type="OrthoDB" id="9776657at2"/>
<feature type="domain" description="Glycosyl hydrolase family 32 N-terminal" evidence="6">
    <location>
        <begin position="11"/>
        <end position="335"/>
    </location>
</feature>
<dbReference type="InterPro" id="IPR051214">
    <property type="entry name" value="GH32_Enzymes"/>
</dbReference>
<feature type="domain" description="Glycosyl hydrolase family 32 C-terminal" evidence="7">
    <location>
        <begin position="387"/>
        <end position="459"/>
    </location>
</feature>
<evidence type="ECO:0000256" key="2">
    <source>
        <dbReference type="ARBA" id="ARBA00012758"/>
    </source>
</evidence>
<dbReference type="InterPro" id="IPR013320">
    <property type="entry name" value="ConA-like_dom_sf"/>
</dbReference>
<dbReference type="Gene3D" id="2.60.120.560">
    <property type="entry name" value="Exo-inulinase, domain 1"/>
    <property type="match status" value="1"/>
</dbReference>
<dbReference type="SMART" id="SM00640">
    <property type="entry name" value="Glyco_32"/>
    <property type="match status" value="1"/>
</dbReference>
<protein>
    <recommendedName>
        <fullName evidence="2">beta-fructofuranosidase</fullName>
        <ecNumber evidence="2">3.2.1.26</ecNumber>
    </recommendedName>
</protein>
<dbReference type="PATRIC" id="fig|1050174.4.peg.963"/>
<dbReference type="AlphaFoldDB" id="A0A0G3GVE0"/>
<keyword evidence="9" id="KW-1185">Reference proteome</keyword>
<dbReference type="PANTHER" id="PTHR43101:SF1">
    <property type="entry name" value="BETA-FRUCTOSIDASE"/>
    <property type="match status" value="1"/>
</dbReference>
<dbReference type="SUPFAM" id="SSF49899">
    <property type="entry name" value="Concanavalin A-like lectins/glucanases"/>
    <property type="match status" value="1"/>
</dbReference>
<evidence type="ECO:0000256" key="3">
    <source>
        <dbReference type="ARBA" id="ARBA00022801"/>
    </source>
</evidence>
<dbReference type="InterPro" id="IPR013189">
    <property type="entry name" value="Glyco_hydro_32_C"/>
</dbReference>
<dbReference type="InterPro" id="IPR023296">
    <property type="entry name" value="Glyco_hydro_beta-prop_sf"/>
</dbReference>
<gene>
    <name evidence="8" type="primary">scrB</name>
    <name evidence="8" type="ORF">CEPID_04760</name>
</gene>